<proteinExistence type="predicted"/>
<dbReference type="AlphaFoldDB" id="Q1ZLU4"/>
<dbReference type="EMBL" id="AAOJ01000010">
    <property type="protein sequence ID" value="EAS63114.1"/>
    <property type="molecule type" value="Genomic_DNA"/>
</dbReference>
<sequence length="51" mass="5828">MYLPLFDTQNLILGKPSPIIAIILPEPRNIVPMDLFITSVDQNDETTHYTQ</sequence>
<reference evidence="1 2" key="1">
    <citation type="journal article" date="2009" name="Proc. Natl. Acad. Sci. U.S.A.">
        <title>The genomic basis of trophic strategy in marine bacteria.</title>
        <authorList>
            <person name="Lauro F.M."/>
            <person name="McDougald D."/>
            <person name="Thomas T."/>
            <person name="Williams T.J."/>
            <person name="Egan S."/>
            <person name="Rice S."/>
            <person name="DeMaere M.Z."/>
            <person name="Ting L."/>
            <person name="Ertan H."/>
            <person name="Johnson J."/>
            <person name="Ferriera S."/>
            <person name="Lapidus A."/>
            <person name="Anderson I."/>
            <person name="Kyrpides N."/>
            <person name="Munk A.C."/>
            <person name="Detter C."/>
            <person name="Han C.S."/>
            <person name="Brown M.V."/>
            <person name="Robb F.T."/>
            <person name="Kjelleberg S."/>
            <person name="Cavicchioli R."/>
        </authorList>
    </citation>
    <scope>NUCLEOTIDE SEQUENCE [LARGE SCALE GENOMIC DNA]</scope>
    <source>
        <strain evidence="1 2">S14</strain>
    </source>
</reference>
<dbReference type="Proteomes" id="UP000001603">
    <property type="component" value="Unassembled WGS sequence"/>
</dbReference>
<comment type="caution">
    <text evidence="1">The sequence shown here is derived from an EMBL/GenBank/DDBJ whole genome shotgun (WGS) entry which is preliminary data.</text>
</comment>
<evidence type="ECO:0000313" key="1">
    <source>
        <dbReference type="EMBL" id="EAS63114.1"/>
    </source>
</evidence>
<accession>Q1ZLU4</accession>
<protein>
    <submittedName>
        <fullName evidence="1">Uncharacterized protein</fullName>
    </submittedName>
</protein>
<name>Q1ZLU4_PHOAS</name>
<evidence type="ECO:0000313" key="2">
    <source>
        <dbReference type="Proteomes" id="UP000001603"/>
    </source>
</evidence>
<organism evidence="1 2">
    <name type="scientific">Photobacterium angustum (strain S14 / CCUG 15956)</name>
    <name type="common">Vibrio sp. (strain S14 / CCUG 15956)</name>
    <dbReference type="NCBI Taxonomy" id="314292"/>
    <lineage>
        <taxon>Bacteria</taxon>
        <taxon>Pseudomonadati</taxon>
        <taxon>Pseudomonadota</taxon>
        <taxon>Gammaproteobacteria</taxon>
        <taxon>Vibrionales</taxon>
        <taxon>Vibrionaceae</taxon>
        <taxon>Photobacterium</taxon>
    </lineage>
</organism>
<gene>
    <name evidence="1" type="ORF">VAS14_21337</name>
</gene>
<dbReference type="HOGENOM" id="CLU_3102016_0_0_6"/>